<evidence type="ECO:0000313" key="3">
    <source>
        <dbReference type="EMBL" id="CAB3223736.1"/>
    </source>
</evidence>
<feature type="region of interest" description="Disordered" evidence="1">
    <location>
        <begin position="879"/>
        <end position="915"/>
    </location>
</feature>
<dbReference type="InterPro" id="IPR039720">
    <property type="entry name" value="TMEM94"/>
</dbReference>
<protein>
    <recommendedName>
        <fullName evidence="5">Transmembrane protein 94</fullName>
    </recommendedName>
</protein>
<accession>A0A8S0Z030</accession>
<sequence>MDESSQHSLGYTTKAALIKLRNDIDNVIKEHKKKNPIGYGLIRNIISFSSEKVLLSGVAYTITLVYIICLILTYLLGESVQAHGYLLWEAFFLFIILVINFLVAFNEEYLHRNEIPHRVRKVLETFDEAIENSKWKEIHYPHLCAPYSPCVILQWTYRDSTIVNLPWALLVEGDVIVLRPGQEVPGHCRGLQPEDNELFPGQIFQPSTPQKDNCSAPRIRTPHQNKAYRMCETPYLKNLKLALEQAIIRPVTVFEKQRYLCTVKIMEGLVLPLVISIVVIASFFRHVYHLPGVTHWTEIYFLQTVAASLPLLQIIFPIAWVTLNCYGLARFKLLSETRQKYIRPKSCSISEEASDPLIKAISESNLQPEGIKTLGRTFFNILTGREDMVSRTAKIVHVLGSLSALTCVDKKGILSWPNPTAEKVFFLRNSSPASNNSSKTSLVGSMGHQSDTGDPDGGRTDGKPVSEPGTIAEVLDLTHDQNAPFCVEFDDQRWRQHLARLKPLGLAALLNTCAPSPRHTYAHFCAHLTCEAQYSEDLVPVTNRRCLCELAKQIGFTDAVTDSYEVKECLAIFRHLQADTIRRETRFVRSLHLSTRVKVPLPHMLAVLVQDHANQLQMLTQGTADIILDSCVDYWNGRDLTTISASDRKKIIDFYQRNSLTAYCTAFAYKPLSRGISPSLSSLYLELPADSRQLYVPHSQHWVDTPALHFHSTDSLLFNEVTEDDVKDAEGFFDMQCNQVFIGMVTMQYQAQSDMVELIERLERACIRFVHFSKENELRSRVFSEKMGLESGWNCHISLISDDNVSKSVSPLSSQTLVPGKERGAAASLHTYDAPSRALYYSKNIATSKALSMSAPGAINLEHNTVKFDSEIKKARHSITTHTNLKRPSISTSNRSADSLLDDEENEEGSPADACRSLSCLTDSTDHSAPVNFDMSNRAKLPRGIENIRPHIEQVDNVPLLVSLFTDCTPRSVQQMIQIMQDYGEVVCVMGSAANCLNMEIFMQADASIAVEPLYPVLCQKMPPYQVPKSCIGPIDLARALNSVPCSLSMTREADVSLFTLITISRHYMTCLWNSTQFWMCSVCFLALLQVGSLCGFLPLALSVGGAAWGAWVAVAPLAGALAFAPPDRALMQRAATRPHRPLDAKMAIFVFWCYALKFLPAAVSILVLYGLTLRSFCEQIALATNSTGCWLVYPINVGPFNETHDLSLKSFHGWGDDFYDEFYLAQHITLALITLHLIVISISFVHRQSSVWQRGFWTNKVWTVTVVIIVCCQAAFSCSMLSTRYGSCGRWATCARAVRVERALGAGYGLSLLLVFALNELIKWQEIKADVRNQRRARLDFGTKLGMNSPF</sequence>
<dbReference type="OrthoDB" id="5985519at2759"/>
<evidence type="ECO:0000256" key="1">
    <source>
        <dbReference type="SAM" id="MobiDB-lite"/>
    </source>
</evidence>
<feature type="transmembrane region" description="Helical" evidence="2">
    <location>
        <begin position="82"/>
        <end position="105"/>
    </location>
</feature>
<feature type="transmembrane region" description="Helical" evidence="2">
    <location>
        <begin position="53"/>
        <end position="76"/>
    </location>
</feature>
<gene>
    <name evidence="3" type="ORF">APLA_LOCUS1549</name>
</gene>
<proteinExistence type="predicted"/>
<feature type="transmembrane region" description="Helical" evidence="2">
    <location>
        <begin position="1225"/>
        <end position="1246"/>
    </location>
</feature>
<feature type="transmembrane region" description="Helical" evidence="2">
    <location>
        <begin position="1107"/>
        <end position="1126"/>
    </location>
</feature>
<reference evidence="3 4" key="1">
    <citation type="submission" date="2020-04" db="EMBL/GenBank/DDBJ databases">
        <authorList>
            <person name="Wallbank WR R."/>
            <person name="Pardo Diaz C."/>
            <person name="Kozak K."/>
            <person name="Martin S."/>
            <person name="Jiggins C."/>
            <person name="Moest M."/>
            <person name="Warren A I."/>
            <person name="Byers J.R.P. K."/>
            <person name="Montejo-Kovacevich G."/>
            <person name="Yen C E."/>
        </authorList>
    </citation>
    <scope>NUCLEOTIDE SEQUENCE [LARGE SCALE GENOMIC DNA]</scope>
</reference>
<organism evidence="3 4">
    <name type="scientific">Arctia plantaginis</name>
    <name type="common">Wood tiger moth</name>
    <name type="synonym">Phalaena plantaginis</name>
    <dbReference type="NCBI Taxonomy" id="874455"/>
    <lineage>
        <taxon>Eukaryota</taxon>
        <taxon>Metazoa</taxon>
        <taxon>Ecdysozoa</taxon>
        <taxon>Arthropoda</taxon>
        <taxon>Hexapoda</taxon>
        <taxon>Insecta</taxon>
        <taxon>Pterygota</taxon>
        <taxon>Neoptera</taxon>
        <taxon>Endopterygota</taxon>
        <taxon>Lepidoptera</taxon>
        <taxon>Glossata</taxon>
        <taxon>Ditrysia</taxon>
        <taxon>Noctuoidea</taxon>
        <taxon>Erebidae</taxon>
        <taxon>Arctiinae</taxon>
        <taxon>Arctia</taxon>
    </lineage>
</organism>
<feature type="transmembrane region" description="Helical" evidence="2">
    <location>
        <begin position="1078"/>
        <end position="1101"/>
    </location>
</feature>
<feature type="transmembrane region" description="Helical" evidence="2">
    <location>
        <begin position="300"/>
        <end position="323"/>
    </location>
</feature>
<dbReference type="InterPro" id="IPR023298">
    <property type="entry name" value="ATPase_P-typ_TM_dom_sf"/>
</dbReference>
<dbReference type="Gene3D" id="1.20.1110.10">
    <property type="entry name" value="Calcium-transporting ATPase, transmembrane domain"/>
    <property type="match status" value="1"/>
</dbReference>
<keyword evidence="2" id="KW-1133">Transmembrane helix</keyword>
<keyword evidence="2" id="KW-0472">Membrane</keyword>
<evidence type="ECO:0008006" key="5">
    <source>
        <dbReference type="Google" id="ProtNLM"/>
    </source>
</evidence>
<feature type="transmembrane region" description="Helical" evidence="2">
    <location>
        <begin position="1262"/>
        <end position="1284"/>
    </location>
</feature>
<evidence type="ECO:0000256" key="2">
    <source>
        <dbReference type="SAM" id="Phobius"/>
    </source>
</evidence>
<name>A0A8S0Z030_ARCPL</name>
<feature type="compositionally biased region" description="Low complexity" evidence="1">
    <location>
        <begin position="431"/>
        <end position="441"/>
    </location>
</feature>
<dbReference type="EMBL" id="CADEBD010000171">
    <property type="protein sequence ID" value="CAB3223736.1"/>
    <property type="molecule type" value="Genomic_DNA"/>
</dbReference>
<dbReference type="Proteomes" id="UP000494256">
    <property type="component" value="Unassembled WGS sequence"/>
</dbReference>
<feature type="transmembrane region" description="Helical" evidence="2">
    <location>
        <begin position="1304"/>
        <end position="1323"/>
    </location>
</feature>
<comment type="caution">
    <text evidence="3">The sequence shown here is derived from an EMBL/GenBank/DDBJ whole genome shotgun (WGS) entry which is preliminary data.</text>
</comment>
<dbReference type="PANTHER" id="PTHR13219:SF6">
    <property type="entry name" value="TRANSMEMBRANE PROTEIN 94"/>
    <property type="match status" value="1"/>
</dbReference>
<dbReference type="SUPFAM" id="SSF81665">
    <property type="entry name" value="Calcium ATPase, transmembrane domain M"/>
    <property type="match status" value="1"/>
</dbReference>
<keyword evidence="2" id="KW-0812">Transmembrane</keyword>
<feature type="transmembrane region" description="Helical" evidence="2">
    <location>
        <begin position="268"/>
        <end position="288"/>
    </location>
</feature>
<feature type="compositionally biased region" description="Acidic residues" evidence="1">
    <location>
        <begin position="900"/>
        <end position="910"/>
    </location>
</feature>
<feature type="region of interest" description="Disordered" evidence="1">
    <location>
        <begin position="431"/>
        <end position="466"/>
    </location>
</feature>
<dbReference type="PANTHER" id="PTHR13219">
    <property type="entry name" value="TRANSMEMBRANE PROTEIN 94"/>
    <property type="match status" value="1"/>
</dbReference>
<feature type="transmembrane region" description="Helical" evidence="2">
    <location>
        <begin position="1147"/>
        <end position="1170"/>
    </location>
</feature>
<evidence type="ECO:0000313" key="4">
    <source>
        <dbReference type="Proteomes" id="UP000494256"/>
    </source>
</evidence>